<evidence type="ECO:0000313" key="1">
    <source>
        <dbReference type="EMBL" id="ABB42400.1"/>
    </source>
</evidence>
<dbReference type="PANTHER" id="PTHR28055">
    <property type="entry name" value="ALTERED INHERITANCE OF MITOCHONDRIA PROTEIN 41, MITOCHONDRIAL"/>
    <property type="match status" value="1"/>
</dbReference>
<dbReference type="EMBL" id="CP000109">
    <property type="protein sequence ID" value="ABB42400.1"/>
    <property type="molecule type" value="Genomic_DNA"/>
</dbReference>
<dbReference type="Pfam" id="PF09424">
    <property type="entry name" value="YqeY"/>
    <property type="match status" value="1"/>
</dbReference>
<protein>
    <submittedName>
        <fullName evidence="1">Uncharacterized protein</fullName>
    </submittedName>
</protein>
<dbReference type="InterPro" id="IPR003789">
    <property type="entry name" value="Asn/Gln_tRNA_amidoTrase-B-like"/>
</dbReference>
<dbReference type="GO" id="GO:0016884">
    <property type="term" value="F:carbon-nitrogen ligase activity, with glutamine as amido-N-donor"/>
    <property type="evidence" value="ECO:0007669"/>
    <property type="project" value="InterPro"/>
</dbReference>
<dbReference type="Gene3D" id="1.10.10.410">
    <property type="match status" value="1"/>
</dbReference>
<dbReference type="InterPro" id="IPR042184">
    <property type="entry name" value="YqeY/Aim41_N"/>
</dbReference>
<dbReference type="HOGENOM" id="CLU_079430_2_2_6"/>
<proteinExistence type="predicted"/>
<dbReference type="eggNOG" id="COG1610">
    <property type="taxonomic scope" value="Bacteria"/>
</dbReference>
<dbReference type="OrthoDB" id="9788127at2"/>
<dbReference type="STRING" id="317025.Tcr_1808"/>
<name>Q31EM3_HYDCU</name>
<sequence>MSSELKARLTSEMKVAMKAKEKERLAVIRSMQAAIKQVEIDNQTTLEDDAEVLPILDKMLKQRRDSFQQYEEAGRPELAEQEAFEMNIIQDFLPKPLTEAEVSQLVDEAISDVSASSMQDMGKVMGLLKPKMQGRADMAEVSKLIKAKLS</sequence>
<dbReference type="InterPro" id="IPR019004">
    <property type="entry name" value="YqeY/Aim41"/>
</dbReference>
<dbReference type="SUPFAM" id="SSF89095">
    <property type="entry name" value="GatB/YqeY motif"/>
    <property type="match status" value="1"/>
</dbReference>
<dbReference type="Gene3D" id="1.10.1510.10">
    <property type="entry name" value="Uncharacterised protein YqeY/AIM41 PF09424, N-terminal domain"/>
    <property type="match status" value="1"/>
</dbReference>
<reference evidence="1" key="1">
    <citation type="submission" date="2006-07" db="EMBL/GenBank/DDBJ databases">
        <title>Complete sequence of Thiomicrospira crunogena XCL-2.</title>
        <authorList>
            <consortium name="US DOE Joint Genome Institute"/>
            <person name="Copeland A."/>
            <person name="Lucas S."/>
            <person name="Lapidus A."/>
            <person name="Barry K."/>
            <person name="Detter J.C."/>
            <person name="Glavina del Rio T."/>
            <person name="Hammon N."/>
            <person name="Israni S."/>
            <person name="Dalin E."/>
            <person name="Tice H."/>
            <person name="Pitluck S."/>
            <person name="Chain P."/>
            <person name="Malfatti S."/>
            <person name="Shin M."/>
            <person name="Vergez L."/>
            <person name="Schmutz J."/>
            <person name="Larimer F."/>
            <person name="Land M."/>
            <person name="Hauser L."/>
            <person name="Kyrpides N."/>
            <person name="Lykidis A."/>
            <person name="Scott K.M."/>
            <person name="Sievert S."/>
            <person name="Kerfeld C."/>
            <person name="Freyermuth S."/>
            <person name="Dobrinski K."/>
            <person name="Boller A."/>
            <person name="Fitzpatrick K."/>
            <person name="Thoma P."/>
            <person name="Moore J."/>
            <person name="Richardson P."/>
        </authorList>
    </citation>
    <scope>NUCLEOTIDE SEQUENCE</scope>
    <source>
        <strain evidence="1">XCL-2</strain>
    </source>
</reference>
<organism evidence="1">
    <name type="scientific">Hydrogenovibrio crunogenus (strain DSM 25203 / XCL-2)</name>
    <name type="common">Thiomicrospira crunogena</name>
    <dbReference type="NCBI Taxonomy" id="317025"/>
    <lineage>
        <taxon>Bacteria</taxon>
        <taxon>Pseudomonadati</taxon>
        <taxon>Pseudomonadota</taxon>
        <taxon>Gammaproteobacteria</taxon>
        <taxon>Thiotrichales</taxon>
        <taxon>Piscirickettsiaceae</taxon>
        <taxon>Hydrogenovibrio</taxon>
    </lineage>
</organism>
<gene>
    <name evidence="1" type="ordered locus">Tcr_1808</name>
</gene>
<dbReference type="AlphaFoldDB" id="Q31EM3"/>
<dbReference type="PANTHER" id="PTHR28055:SF1">
    <property type="entry name" value="ALTERED INHERITANCE OF MITOCHONDRIA PROTEIN 41, MITOCHONDRIAL"/>
    <property type="match status" value="1"/>
</dbReference>
<dbReference type="InterPro" id="IPR023168">
    <property type="entry name" value="GatB_Yqey_C_2"/>
</dbReference>
<dbReference type="KEGG" id="tcx:Tcr_1808"/>
<accession>Q31EM3</accession>